<reference evidence="2 3" key="1">
    <citation type="journal article" date="2019" name="PLoS ONE">
        <title>Genomic analyses reveal an absence of contemporary introgressive admixture between fin whales and blue whales, despite known hybrids.</title>
        <authorList>
            <person name="Westbury M.V."/>
            <person name="Petersen B."/>
            <person name="Lorenzen E.D."/>
        </authorList>
    </citation>
    <scope>NUCLEOTIDE SEQUENCE [LARGE SCALE GENOMIC DNA]</scope>
    <source>
        <strain evidence="2">FinWhale-01</strain>
    </source>
</reference>
<feature type="compositionally biased region" description="Basic and acidic residues" evidence="1">
    <location>
        <begin position="18"/>
        <end position="33"/>
    </location>
</feature>
<dbReference type="AlphaFoldDB" id="A0A643BQV1"/>
<gene>
    <name evidence="2" type="ORF">E2I00_015410</name>
</gene>
<sequence>MSKSEFSRPALGPGQDVRANREDKETLDPKETEGLQDVQGSGVERENMETMGLLDSMGKRAFMDFLGKREKRVIQDPR</sequence>
<accession>A0A643BQV1</accession>
<feature type="region of interest" description="Disordered" evidence="1">
    <location>
        <begin position="1"/>
        <end position="47"/>
    </location>
</feature>
<dbReference type="EMBL" id="SGJD01005617">
    <property type="protein sequence ID" value="KAB0390349.1"/>
    <property type="molecule type" value="Genomic_DNA"/>
</dbReference>
<protein>
    <submittedName>
        <fullName evidence="2">Uncharacterized protein</fullName>
    </submittedName>
</protein>
<name>A0A643BQV1_BALPH</name>
<keyword evidence="3" id="KW-1185">Reference proteome</keyword>
<evidence type="ECO:0000313" key="2">
    <source>
        <dbReference type="EMBL" id="KAB0390349.1"/>
    </source>
</evidence>
<proteinExistence type="predicted"/>
<dbReference type="Proteomes" id="UP000437017">
    <property type="component" value="Unassembled WGS sequence"/>
</dbReference>
<organism evidence="2 3">
    <name type="scientific">Balaenoptera physalus</name>
    <name type="common">Fin whale</name>
    <name type="synonym">Balaena physalus</name>
    <dbReference type="NCBI Taxonomy" id="9770"/>
    <lineage>
        <taxon>Eukaryota</taxon>
        <taxon>Metazoa</taxon>
        <taxon>Chordata</taxon>
        <taxon>Craniata</taxon>
        <taxon>Vertebrata</taxon>
        <taxon>Euteleostomi</taxon>
        <taxon>Mammalia</taxon>
        <taxon>Eutheria</taxon>
        <taxon>Laurasiatheria</taxon>
        <taxon>Artiodactyla</taxon>
        <taxon>Whippomorpha</taxon>
        <taxon>Cetacea</taxon>
        <taxon>Mysticeti</taxon>
        <taxon>Balaenopteridae</taxon>
        <taxon>Balaenoptera</taxon>
    </lineage>
</organism>
<comment type="caution">
    <text evidence="2">The sequence shown here is derived from an EMBL/GenBank/DDBJ whole genome shotgun (WGS) entry which is preliminary data.</text>
</comment>
<evidence type="ECO:0000256" key="1">
    <source>
        <dbReference type="SAM" id="MobiDB-lite"/>
    </source>
</evidence>
<evidence type="ECO:0000313" key="3">
    <source>
        <dbReference type="Proteomes" id="UP000437017"/>
    </source>
</evidence>